<feature type="region of interest" description="Disordered" evidence="1">
    <location>
        <begin position="1"/>
        <end position="124"/>
    </location>
</feature>
<dbReference type="GeneID" id="89941845"/>
<sequence length="721" mass="78475">MSSVNGVAGAAPRTRRAVSKPVVPVLPLNYPQRPATKQNSAQAVPLPRGRDQAGLSATDDKTGTHLSQRQEQLIGNAAGLGPSVENGIDHSVSSTASAKPAVKAEPSEPDVTLDERAKDTPKVSSAFPDRRIVSLAHRFPAVQNPAPDAMTTPGPVLEAPVPAPHPAIMNRPTFHQPHPSNGSLIFGAYHDSNASSPAPHSGGSGFPPPGMLPYPHVAPVDGYGRPLLVSQNLDGYPPNLINHHGPPTPHSFQGSQSSAQAEEHALNPYPTVNGHNGYPADPMGQVPVPPPGPPMNGTLHAVAGSVSAYQSFRDQDESLAFLRHGISDDTFNDCTLEVRFPESSEFQDHPDYRQLHRVLRTHGHRFVYSRSPTLAGVMKAQRTMPGGAIYLELHDEYMRPDVFWYSLRTLYGWSLADGILPTDMRLRDARDDLKTALCYIATARYLQLGGLHAVAVQHASRLLFWNTIELAVKFASRMVAVPPRNAAFNAPEFLGRIVLFIVHNFPVDFVLDVNASDSGFPRLPPASLPTRDPNAPTIAHGTSRGVHSRQSSNTQAQMPRNPRVSANPRLSQIKFGDISPSKNGCEPSESSEDARSPRVSTPNDAILSRILLNLPFELLKQILEHPHLGKSSGDFSPSSRQSLIADIIAEREYRRLKALEKADPRLRAYQERVESEPSPPSVENMDDYWVSNMGFKEEVFSGDLPYLVRTWTRGSPASLGA</sequence>
<organism evidence="2 3">
    <name type="scientific">Canariomyces notabilis</name>
    <dbReference type="NCBI Taxonomy" id="2074819"/>
    <lineage>
        <taxon>Eukaryota</taxon>
        <taxon>Fungi</taxon>
        <taxon>Dikarya</taxon>
        <taxon>Ascomycota</taxon>
        <taxon>Pezizomycotina</taxon>
        <taxon>Sordariomycetes</taxon>
        <taxon>Sordariomycetidae</taxon>
        <taxon>Sordariales</taxon>
        <taxon>Chaetomiaceae</taxon>
        <taxon>Canariomyces</taxon>
    </lineage>
</organism>
<reference evidence="2" key="1">
    <citation type="journal article" date="2023" name="Mol. Phylogenet. Evol.">
        <title>Genome-scale phylogeny and comparative genomics of the fungal order Sordariales.</title>
        <authorList>
            <person name="Hensen N."/>
            <person name="Bonometti L."/>
            <person name="Westerberg I."/>
            <person name="Brannstrom I.O."/>
            <person name="Guillou S."/>
            <person name="Cros-Aarteil S."/>
            <person name="Calhoun S."/>
            <person name="Haridas S."/>
            <person name="Kuo A."/>
            <person name="Mondo S."/>
            <person name="Pangilinan J."/>
            <person name="Riley R."/>
            <person name="LaButti K."/>
            <person name="Andreopoulos B."/>
            <person name="Lipzen A."/>
            <person name="Chen C."/>
            <person name="Yan M."/>
            <person name="Daum C."/>
            <person name="Ng V."/>
            <person name="Clum A."/>
            <person name="Steindorff A."/>
            <person name="Ohm R.A."/>
            <person name="Martin F."/>
            <person name="Silar P."/>
            <person name="Natvig D.O."/>
            <person name="Lalanne C."/>
            <person name="Gautier V."/>
            <person name="Ament-Velasquez S.L."/>
            <person name="Kruys A."/>
            <person name="Hutchinson M.I."/>
            <person name="Powell A.J."/>
            <person name="Barry K."/>
            <person name="Miller A.N."/>
            <person name="Grigoriev I.V."/>
            <person name="Debuchy R."/>
            <person name="Gladieux P."/>
            <person name="Hiltunen Thoren M."/>
            <person name="Johannesson H."/>
        </authorList>
    </citation>
    <scope>NUCLEOTIDE SEQUENCE</scope>
    <source>
        <strain evidence="2">CBS 508.74</strain>
    </source>
</reference>
<gene>
    <name evidence="2" type="ORF">N656DRAFT_798121</name>
</gene>
<evidence type="ECO:0000256" key="1">
    <source>
        <dbReference type="SAM" id="MobiDB-lite"/>
    </source>
</evidence>
<reference evidence="2" key="2">
    <citation type="submission" date="2023-05" db="EMBL/GenBank/DDBJ databases">
        <authorList>
            <consortium name="Lawrence Berkeley National Laboratory"/>
            <person name="Steindorff A."/>
            <person name="Hensen N."/>
            <person name="Bonometti L."/>
            <person name="Westerberg I."/>
            <person name="Brannstrom I.O."/>
            <person name="Guillou S."/>
            <person name="Cros-Aarteil S."/>
            <person name="Calhoun S."/>
            <person name="Haridas S."/>
            <person name="Kuo A."/>
            <person name="Mondo S."/>
            <person name="Pangilinan J."/>
            <person name="Riley R."/>
            <person name="Labutti K."/>
            <person name="Andreopoulos B."/>
            <person name="Lipzen A."/>
            <person name="Chen C."/>
            <person name="Yanf M."/>
            <person name="Daum C."/>
            <person name="Ng V."/>
            <person name="Clum A."/>
            <person name="Ohm R."/>
            <person name="Martin F."/>
            <person name="Silar P."/>
            <person name="Natvig D."/>
            <person name="Lalanne C."/>
            <person name="Gautier V."/>
            <person name="Ament-Velasquez S.L."/>
            <person name="Kruys A."/>
            <person name="Hutchinson M.I."/>
            <person name="Powell A.J."/>
            <person name="Barry K."/>
            <person name="Miller A.N."/>
            <person name="Grigoriev I.V."/>
            <person name="Debuchy R."/>
            <person name="Gladieux P."/>
            <person name="Thoren M.H."/>
            <person name="Johannesson H."/>
        </authorList>
    </citation>
    <scope>NUCLEOTIDE SEQUENCE</scope>
    <source>
        <strain evidence="2">CBS 508.74</strain>
    </source>
</reference>
<name>A0AAN6TEH9_9PEZI</name>
<dbReference type="EMBL" id="MU853341">
    <property type="protein sequence ID" value="KAK4112946.1"/>
    <property type="molecule type" value="Genomic_DNA"/>
</dbReference>
<evidence type="ECO:0000313" key="2">
    <source>
        <dbReference type="EMBL" id="KAK4112946.1"/>
    </source>
</evidence>
<comment type="caution">
    <text evidence="2">The sequence shown here is derived from an EMBL/GenBank/DDBJ whole genome shotgun (WGS) entry which is preliminary data.</text>
</comment>
<accession>A0AAN6TEH9</accession>
<evidence type="ECO:0000313" key="3">
    <source>
        <dbReference type="Proteomes" id="UP001302812"/>
    </source>
</evidence>
<feature type="compositionally biased region" description="Polar residues" evidence="1">
    <location>
        <begin position="64"/>
        <end position="73"/>
    </location>
</feature>
<dbReference type="AlphaFoldDB" id="A0AAN6TEH9"/>
<dbReference type="RefSeq" id="XP_064670516.1">
    <property type="nucleotide sequence ID" value="XM_064817720.1"/>
</dbReference>
<keyword evidence="3" id="KW-1185">Reference proteome</keyword>
<dbReference type="Proteomes" id="UP001302812">
    <property type="component" value="Unassembled WGS sequence"/>
</dbReference>
<feature type="compositionally biased region" description="Polar residues" evidence="1">
    <location>
        <begin position="548"/>
        <end position="558"/>
    </location>
</feature>
<proteinExistence type="predicted"/>
<feature type="region of interest" description="Disordered" evidence="1">
    <location>
        <begin position="524"/>
        <end position="600"/>
    </location>
</feature>
<protein>
    <submittedName>
        <fullName evidence="2">Uncharacterized protein</fullName>
    </submittedName>
</protein>